<gene>
    <name evidence="2" type="ORF">BG261_08690</name>
</gene>
<dbReference type="PROSITE" id="PS51186">
    <property type="entry name" value="GNAT"/>
    <property type="match status" value="1"/>
</dbReference>
<sequence>MKIKQTKDIQSKTYLDAVQIRNSVFVKEQGVPFTLEIDDNENFCIHFILYTSLNVAVATLRLLPQNNGQVTLQRMAVLKEYRKLGYAKLLIQEALKFATSNGYSNIILHAQLPARDFYKKIGFDEFGQVFEEAGIKHISMKKEL</sequence>
<dbReference type="InterPro" id="IPR016181">
    <property type="entry name" value="Acyl_CoA_acyltransferase"/>
</dbReference>
<organism evidence="2 3">
    <name type="scientific">Floricoccus tropicus</name>
    <dbReference type="NCBI Taxonomy" id="1859473"/>
    <lineage>
        <taxon>Bacteria</taxon>
        <taxon>Bacillati</taxon>
        <taxon>Bacillota</taxon>
        <taxon>Bacilli</taxon>
        <taxon>Lactobacillales</taxon>
        <taxon>Streptococcaceae</taxon>
        <taxon>Floricoccus</taxon>
    </lineage>
</organism>
<protein>
    <submittedName>
        <fullName evidence="2">GNAT family N-acetyltransferase</fullName>
    </submittedName>
</protein>
<dbReference type="SUPFAM" id="SSF55729">
    <property type="entry name" value="Acyl-CoA N-acyltransferases (Nat)"/>
    <property type="match status" value="1"/>
</dbReference>
<dbReference type="AlphaFoldDB" id="A0A1E8GJC1"/>
<reference evidence="3" key="1">
    <citation type="submission" date="2016-09" db="EMBL/GenBank/DDBJ databases">
        <title>Draft genome sequence of a novel species of the family Streptococcaceae isolated from flowers.</title>
        <authorList>
            <person name="Chuah L.-O."/>
            <person name="Yap K.-P."/>
            <person name="Thong K.L."/>
            <person name="Liong M.T."/>
            <person name="Ahmad R."/>
            <person name="Rusul G."/>
        </authorList>
    </citation>
    <scope>NUCLEOTIDE SEQUENCE [LARGE SCALE GENOMIC DNA]</scope>
    <source>
        <strain evidence="3">DF1</strain>
    </source>
</reference>
<accession>A0A1E8GJC1</accession>
<evidence type="ECO:0000259" key="1">
    <source>
        <dbReference type="PROSITE" id="PS51186"/>
    </source>
</evidence>
<dbReference type="PANTHER" id="PTHR13355">
    <property type="entry name" value="GLUCOSAMINE 6-PHOSPHATE N-ACETYLTRANSFERASE"/>
    <property type="match status" value="1"/>
</dbReference>
<dbReference type="CDD" id="cd04301">
    <property type="entry name" value="NAT_SF"/>
    <property type="match status" value="1"/>
</dbReference>
<dbReference type="Gene3D" id="3.40.630.30">
    <property type="match status" value="1"/>
</dbReference>
<dbReference type="EMBL" id="MKIR01000026">
    <property type="protein sequence ID" value="OFI48349.1"/>
    <property type="molecule type" value="Genomic_DNA"/>
</dbReference>
<dbReference type="OrthoDB" id="9796171at2"/>
<dbReference type="Proteomes" id="UP000178622">
    <property type="component" value="Unassembled WGS sequence"/>
</dbReference>
<feature type="domain" description="N-acetyltransferase" evidence="1">
    <location>
        <begin position="1"/>
        <end position="144"/>
    </location>
</feature>
<name>A0A1E8GJC1_9LACT</name>
<dbReference type="InterPro" id="IPR039143">
    <property type="entry name" value="GNPNAT1-like"/>
</dbReference>
<comment type="caution">
    <text evidence="2">The sequence shown here is derived from an EMBL/GenBank/DDBJ whole genome shotgun (WGS) entry which is preliminary data.</text>
</comment>
<dbReference type="GO" id="GO:0008080">
    <property type="term" value="F:N-acetyltransferase activity"/>
    <property type="evidence" value="ECO:0007669"/>
    <property type="project" value="TreeGrafter"/>
</dbReference>
<dbReference type="InterPro" id="IPR000182">
    <property type="entry name" value="GNAT_dom"/>
</dbReference>
<keyword evidence="2" id="KW-0808">Transferase</keyword>
<dbReference type="STRING" id="1859473.BG261_08690"/>
<dbReference type="RefSeq" id="WP_070793353.1">
    <property type="nucleotide sequence ID" value="NZ_MKIR01000026.1"/>
</dbReference>
<evidence type="ECO:0000313" key="2">
    <source>
        <dbReference type="EMBL" id="OFI48349.1"/>
    </source>
</evidence>
<evidence type="ECO:0000313" key="3">
    <source>
        <dbReference type="Proteomes" id="UP000178622"/>
    </source>
</evidence>
<dbReference type="Pfam" id="PF13673">
    <property type="entry name" value="Acetyltransf_10"/>
    <property type="match status" value="1"/>
</dbReference>
<keyword evidence="3" id="KW-1185">Reference proteome</keyword>
<proteinExistence type="predicted"/>